<dbReference type="SUPFAM" id="SSF53098">
    <property type="entry name" value="Ribonuclease H-like"/>
    <property type="match status" value="1"/>
</dbReference>
<dbReference type="Proteomes" id="UP000824469">
    <property type="component" value="Unassembled WGS sequence"/>
</dbReference>
<feature type="non-terminal residue" evidence="2">
    <location>
        <position position="1"/>
    </location>
</feature>
<evidence type="ECO:0000313" key="3">
    <source>
        <dbReference type="Proteomes" id="UP000824469"/>
    </source>
</evidence>
<gene>
    <name evidence="2" type="ORF">KI387_026165</name>
</gene>
<organism evidence="2 3">
    <name type="scientific">Taxus chinensis</name>
    <name type="common">Chinese yew</name>
    <name type="synonym">Taxus wallichiana var. chinensis</name>
    <dbReference type="NCBI Taxonomy" id="29808"/>
    <lineage>
        <taxon>Eukaryota</taxon>
        <taxon>Viridiplantae</taxon>
        <taxon>Streptophyta</taxon>
        <taxon>Embryophyta</taxon>
        <taxon>Tracheophyta</taxon>
        <taxon>Spermatophyta</taxon>
        <taxon>Pinopsida</taxon>
        <taxon>Pinidae</taxon>
        <taxon>Conifers II</taxon>
        <taxon>Cupressales</taxon>
        <taxon>Taxaceae</taxon>
        <taxon>Taxus</taxon>
    </lineage>
</organism>
<dbReference type="Pfam" id="PF13456">
    <property type="entry name" value="RVT_3"/>
    <property type="match status" value="1"/>
</dbReference>
<dbReference type="AlphaFoldDB" id="A0AA38FWM1"/>
<reference evidence="2 3" key="1">
    <citation type="journal article" date="2021" name="Nat. Plants">
        <title>The Taxus genome provides insights into paclitaxel biosynthesis.</title>
        <authorList>
            <person name="Xiong X."/>
            <person name="Gou J."/>
            <person name="Liao Q."/>
            <person name="Li Y."/>
            <person name="Zhou Q."/>
            <person name="Bi G."/>
            <person name="Li C."/>
            <person name="Du R."/>
            <person name="Wang X."/>
            <person name="Sun T."/>
            <person name="Guo L."/>
            <person name="Liang H."/>
            <person name="Lu P."/>
            <person name="Wu Y."/>
            <person name="Zhang Z."/>
            <person name="Ro D.K."/>
            <person name="Shang Y."/>
            <person name="Huang S."/>
            <person name="Yan J."/>
        </authorList>
    </citation>
    <scope>NUCLEOTIDE SEQUENCE [LARGE SCALE GENOMIC DNA]</scope>
    <source>
        <strain evidence="2">Ta-2019</strain>
    </source>
</reference>
<evidence type="ECO:0000259" key="1">
    <source>
        <dbReference type="Pfam" id="PF13456"/>
    </source>
</evidence>
<name>A0AA38FWM1_TAXCH</name>
<comment type="caution">
    <text evidence="2">The sequence shown here is derived from an EMBL/GenBank/DDBJ whole genome shotgun (WGS) entry which is preliminary data.</text>
</comment>
<dbReference type="Gene3D" id="3.30.420.10">
    <property type="entry name" value="Ribonuclease H-like superfamily/Ribonuclease H"/>
    <property type="match status" value="1"/>
</dbReference>
<accession>A0AA38FWM1</accession>
<dbReference type="GO" id="GO:0003676">
    <property type="term" value="F:nucleic acid binding"/>
    <property type="evidence" value="ECO:0007669"/>
    <property type="project" value="InterPro"/>
</dbReference>
<feature type="non-terminal residue" evidence="2">
    <location>
        <position position="92"/>
    </location>
</feature>
<dbReference type="PANTHER" id="PTHR48475">
    <property type="entry name" value="RIBONUCLEASE H"/>
    <property type="match status" value="1"/>
</dbReference>
<protein>
    <recommendedName>
        <fullName evidence="1">RNase H type-1 domain-containing protein</fullName>
    </recommendedName>
</protein>
<dbReference type="InterPro" id="IPR036397">
    <property type="entry name" value="RNaseH_sf"/>
</dbReference>
<feature type="domain" description="RNase H type-1" evidence="1">
    <location>
        <begin position="2"/>
        <end position="57"/>
    </location>
</feature>
<dbReference type="PANTHER" id="PTHR48475:SF1">
    <property type="entry name" value="RNASE H TYPE-1 DOMAIN-CONTAINING PROTEIN"/>
    <property type="match status" value="1"/>
</dbReference>
<evidence type="ECO:0000313" key="2">
    <source>
        <dbReference type="EMBL" id="KAH9311130.1"/>
    </source>
</evidence>
<dbReference type="EMBL" id="JAHRHJ020000006">
    <property type="protein sequence ID" value="KAH9311130.1"/>
    <property type="molecule type" value="Genomic_DNA"/>
</dbReference>
<dbReference type="GO" id="GO:0004523">
    <property type="term" value="F:RNA-DNA hybrid ribonuclease activity"/>
    <property type="evidence" value="ECO:0007669"/>
    <property type="project" value="InterPro"/>
</dbReference>
<dbReference type="InterPro" id="IPR002156">
    <property type="entry name" value="RNaseH_domain"/>
</dbReference>
<sequence>IFGDSELVINQVINFNVCKNPLMNSYRHRVSDLMEDFKAINIQSIPRIENKHADRLAVIGASFEVLEQIENKKIQPHIKLIFRPLIPDNDLN</sequence>
<dbReference type="InterPro" id="IPR012337">
    <property type="entry name" value="RNaseH-like_sf"/>
</dbReference>
<keyword evidence="3" id="KW-1185">Reference proteome</keyword>
<proteinExistence type="predicted"/>